<evidence type="ECO:0000256" key="5">
    <source>
        <dbReference type="ARBA" id="ARBA00023136"/>
    </source>
</evidence>
<accession>A0A1H1R664</accession>
<feature type="transmembrane region" description="Helical" evidence="6">
    <location>
        <begin position="55"/>
        <end position="76"/>
    </location>
</feature>
<dbReference type="PANTHER" id="PTHR43124:SF10">
    <property type="entry name" value="PURINE EFFLUX PUMP PBUE"/>
    <property type="match status" value="1"/>
</dbReference>
<evidence type="ECO:0000313" key="9">
    <source>
        <dbReference type="Proteomes" id="UP000199103"/>
    </source>
</evidence>
<feature type="transmembrane region" description="Helical" evidence="6">
    <location>
        <begin position="114"/>
        <end position="134"/>
    </location>
</feature>
<dbReference type="InterPro" id="IPR020846">
    <property type="entry name" value="MFS_dom"/>
</dbReference>
<name>A0A1H1R664_9ACTN</name>
<dbReference type="PROSITE" id="PS50850">
    <property type="entry name" value="MFS"/>
    <property type="match status" value="1"/>
</dbReference>
<dbReference type="Proteomes" id="UP000199103">
    <property type="component" value="Chromosome I"/>
</dbReference>
<feature type="transmembrane region" description="Helical" evidence="6">
    <location>
        <begin position="247"/>
        <end position="269"/>
    </location>
</feature>
<feature type="domain" description="Major facilitator superfamily (MFS) profile" evidence="7">
    <location>
        <begin position="21"/>
        <end position="400"/>
    </location>
</feature>
<keyword evidence="4 6" id="KW-1133">Transmembrane helix</keyword>
<keyword evidence="3 6" id="KW-0812">Transmembrane</keyword>
<feature type="transmembrane region" description="Helical" evidence="6">
    <location>
        <begin position="21"/>
        <end position="43"/>
    </location>
</feature>
<dbReference type="CDD" id="cd17324">
    <property type="entry name" value="MFS_NepI_like"/>
    <property type="match status" value="1"/>
</dbReference>
<feature type="transmembrane region" description="Helical" evidence="6">
    <location>
        <begin position="88"/>
        <end position="108"/>
    </location>
</feature>
<dbReference type="STRING" id="630515.SAMN04489812_1524"/>
<feature type="transmembrane region" description="Helical" evidence="6">
    <location>
        <begin position="174"/>
        <end position="195"/>
    </location>
</feature>
<dbReference type="Gene3D" id="1.20.1250.20">
    <property type="entry name" value="MFS general substrate transporter like domains"/>
    <property type="match status" value="1"/>
</dbReference>
<dbReference type="RefSeq" id="WP_091522387.1">
    <property type="nucleotide sequence ID" value="NZ_LT629772.1"/>
</dbReference>
<feature type="transmembrane region" description="Helical" evidence="6">
    <location>
        <begin position="376"/>
        <end position="398"/>
    </location>
</feature>
<feature type="transmembrane region" description="Helical" evidence="6">
    <location>
        <begin position="341"/>
        <end position="364"/>
    </location>
</feature>
<proteinExistence type="predicted"/>
<dbReference type="GO" id="GO:0022857">
    <property type="term" value="F:transmembrane transporter activity"/>
    <property type="evidence" value="ECO:0007669"/>
    <property type="project" value="InterPro"/>
</dbReference>
<dbReference type="InterPro" id="IPR036259">
    <property type="entry name" value="MFS_trans_sf"/>
</dbReference>
<evidence type="ECO:0000256" key="4">
    <source>
        <dbReference type="ARBA" id="ARBA00022989"/>
    </source>
</evidence>
<protein>
    <submittedName>
        <fullName evidence="8">Predicted arabinose efflux permease, MFS family</fullName>
    </submittedName>
</protein>
<reference evidence="8 9" key="1">
    <citation type="submission" date="2016-10" db="EMBL/GenBank/DDBJ databases">
        <authorList>
            <person name="de Groot N.N."/>
        </authorList>
    </citation>
    <scope>NUCLEOTIDE SEQUENCE [LARGE SCALE GENOMIC DNA]</scope>
    <source>
        <strain evidence="8 9">DSM 21800</strain>
    </source>
</reference>
<evidence type="ECO:0000256" key="1">
    <source>
        <dbReference type="ARBA" id="ARBA00004651"/>
    </source>
</evidence>
<gene>
    <name evidence="8" type="ORF">SAMN04489812_1524</name>
</gene>
<evidence type="ECO:0000256" key="2">
    <source>
        <dbReference type="ARBA" id="ARBA00022475"/>
    </source>
</evidence>
<evidence type="ECO:0000259" key="7">
    <source>
        <dbReference type="PROSITE" id="PS50850"/>
    </source>
</evidence>
<feature type="transmembrane region" description="Helical" evidence="6">
    <location>
        <begin position="281"/>
        <end position="302"/>
    </location>
</feature>
<dbReference type="AlphaFoldDB" id="A0A1H1R664"/>
<feature type="transmembrane region" description="Helical" evidence="6">
    <location>
        <begin position="308"/>
        <end position="329"/>
    </location>
</feature>
<dbReference type="PANTHER" id="PTHR43124">
    <property type="entry name" value="PURINE EFFLUX PUMP PBUE"/>
    <property type="match status" value="1"/>
</dbReference>
<dbReference type="SUPFAM" id="SSF103473">
    <property type="entry name" value="MFS general substrate transporter"/>
    <property type="match status" value="1"/>
</dbReference>
<evidence type="ECO:0000256" key="3">
    <source>
        <dbReference type="ARBA" id="ARBA00022692"/>
    </source>
</evidence>
<dbReference type="InterPro" id="IPR011701">
    <property type="entry name" value="MFS"/>
</dbReference>
<dbReference type="EMBL" id="LT629772">
    <property type="protein sequence ID" value="SDS31222.1"/>
    <property type="molecule type" value="Genomic_DNA"/>
</dbReference>
<evidence type="ECO:0000313" key="8">
    <source>
        <dbReference type="EMBL" id="SDS31222.1"/>
    </source>
</evidence>
<dbReference type="OrthoDB" id="2810795at2"/>
<comment type="subcellular location">
    <subcellularLocation>
        <location evidence="1">Cell membrane</location>
        <topology evidence="1">Multi-pass membrane protein</topology>
    </subcellularLocation>
</comment>
<dbReference type="Pfam" id="PF07690">
    <property type="entry name" value="MFS_1"/>
    <property type="match status" value="1"/>
</dbReference>
<keyword evidence="9" id="KW-1185">Reference proteome</keyword>
<feature type="transmembrane region" description="Helical" evidence="6">
    <location>
        <begin position="216"/>
        <end position="241"/>
    </location>
</feature>
<organism evidence="8 9">
    <name type="scientific">Microlunatus soli</name>
    <dbReference type="NCBI Taxonomy" id="630515"/>
    <lineage>
        <taxon>Bacteria</taxon>
        <taxon>Bacillati</taxon>
        <taxon>Actinomycetota</taxon>
        <taxon>Actinomycetes</taxon>
        <taxon>Propionibacteriales</taxon>
        <taxon>Propionibacteriaceae</taxon>
        <taxon>Microlunatus</taxon>
    </lineage>
</organism>
<dbReference type="GO" id="GO:0005886">
    <property type="term" value="C:plasma membrane"/>
    <property type="evidence" value="ECO:0007669"/>
    <property type="project" value="UniProtKB-SubCell"/>
</dbReference>
<keyword evidence="5 6" id="KW-0472">Membrane</keyword>
<feature type="transmembrane region" description="Helical" evidence="6">
    <location>
        <begin position="146"/>
        <end position="168"/>
    </location>
</feature>
<sequence>MNTSPATTSTPRVGSPLPYNALIWLAVAAFSTGIDGYVLAGLLPKIAGELSVTEALAGQLVSVFALTSALAAPLLGTATSSWERRRTIALALAVFVLGNLVVALAPIYPVALAGRVIAALGGCLLNAAITGHVIHLAPPEHRGKALSFVLGGWMTATALGVPVGLVLGQTSWRFPLVMVSVVGTVALIGILIKLPKLRLPPTTLAERLLPLKQPRLVAGLLVTTGILCASYTCFTYAVLILSPTHPAGWMMILIMFGYGLASMLGNAFTGRLADRFTPLRVLTVILIGLFANALLGAVAFAAAAPAVIAVLGLAWFFLAGIGNGGAAVPQQARLASMAPQSAAIVMALNASAISLGSALGGGLGGLTLTAGAPAPSLLWVAAGVLALTLILHGVVAGLTARHARQVAADPA</sequence>
<evidence type="ECO:0000256" key="6">
    <source>
        <dbReference type="SAM" id="Phobius"/>
    </source>
</evidence>
<dbReference type="InterPro" id="IPR050189">
    <property type="entry name" value="MFS_Efflux_Transporters"/>
</dbReference>
<keyword evidence="2" id="KW-1003">Cell membrane</keyword>